<sequence>MSQQGARHRKRTGPVISETAKIVSPSLSFSRIDVMPIASGQTTGYKRNRYRQPHRLSPSQTMKFFAVYCAVLSIAQAYARPTKRAEGTGPYPAIYEVDPALPGHTVYRPETIPDDLKLPVVVWGNGACTADGLAHQNSNLEIASWGIVVIAQGEPGQQGSTTAQQMTEAIDYIKSSAGSGVYANVDASRIAAAGMSCGGIEAYGQVGKVSAIGIFNSGQFDEAGTNAVVPGITVPIFFFLGGPTDIAYNNGMRDYAAVSEGIPSWVGNFPVGHGGTYNEPNGGVFGSAAQHYFRWVLRGDTEAAEYFTGDGAASEGWTVDSKSLDRLNVTPI</sequence>
<dbReference type="EMBL" id="JAYKXP010000047">
    <property type="protein sequence ID" value="KAK7037410.1"/>
    <property type="molecule type" value="Genomic_DNA"/>
</dbReference>
<evidence type="ECO:0000313" key="2">
    <source>
        <dbReference type="Proteomes" id="UP001383192"/>
    </source>
</evidence>
<dbReference type="InterPro" id="IPR029058">
    <property type="entry name" value="AB_hydrolase_fold"/>
</dbReference>
<evidence type="ECO:0000313" key="1">
    <source>
        <dbReference type="EMBL" id="KAK7037410.1"/>
    </source>
</evidence>
<dbReference type="Proteomes" id="UP001383192">
    <property type="component" value="Unassembled WGS sequence"/>
</dbReference>
<accession>A0AAW0CD48</accession>
<protein>
    <submittedName>
        <fullName evidence="1">Uncharacterized protein</fullName>
    </submittedName>
</protein>
<reference evidence="1 2" key="1">
    <citation type="submission" date="2024-01" db="EMBL/GenBank/DDBJ databases">
        <title>A draft genome for a cacao thread blight-causing isolate of Paramarasmius palmivorus.</title>
        <authorList>
            <person name="Baruah I.K."/>
            <person name="Bukari Y."/>
            <person name="Amoako-Attah I."/>
            <person name="Meinhardt L.W."/>
            <person name="Bailey B.A."/>
            <person name="Cohen S.P."/>
        </authorList>
    </citation>
    <scope>NUCLEOTIDE SEQUENCE [LARGE SCALE GENOMIC DNA]</scope>
    <source>
        <strain evidence="1 2">GH-12</strain>
    </source>
</reference>
<comment type="caution">
    <text evidence="1">The sequence shown here is derived from an EMBL/GenBank/DDBJ whole genome shotgun (WGS) entry which is preliminary data.</text>
</comment>
<proteinExistence type="predicted"/>
<dbReference type="AlphaFoldDB" id="A0AAW0CD48"/>
<keyword evidence="2" id="KW-1185">Reference proteome</keyword>
<gene>
    <name evidence="1" type="ORF">VNI00_011160</name>
</gene>
<dbReference type="Gene3D" id="3.40.50.1820">
    <property type="entry name" value="alpha/beta hydrolase"/>
    <property type="match status" value="1"/>
</dbReference>
<organism evidence="1 2">
    <name type="scientific">Paramarasmius palmivorus</name>
    <dbReference type="NCBI Taxonomy" id="297713"/>
    <lineage>
        <taxon>Eukaryota</taxon>
        <taxon>Fungi</taxon>
        <taxon>Dikarya</taxon>
        <taxon>Basidiomycota</taxon>
        <taxon>Agaricomycotina</taxon>
        <taxon>Agaricomycetes</taxon>
        <taxon>Agaricomycetidae</taxon>
        <taxon>Agaricales</taxon>
        <taxon>Marasmiineae</taxon>
        <taxon>Marasmiaceae</taxon>
        <taxon>Paramarasmius</taxon>
    </lineage>
</organism>
<dbReference type="SUPFAM" id="SSF53474">
    <property type="entry name" value="alpha/beta-Hydrolases"/>
    <property type="match status" value="1"/>
</dbReference>
<name>A0AAW0CD48_9AGAR</name>